<dbReference type="HOGENOM" id="CLU_2241474_0_0_1"/>
<sequence length="105" mass="12494">MKSRDRYYTSSPQTQNTLSQGKEIQFKNFRNTHEILLRGKTKGTIIIEGFVPNLKLHHEIKEKKKLGFWIFIDDLCGSRVMEKIDHRNMMDREEGRGSKRKEKEI</sequence>
<dbReference type="AlphaFoldDB" id="K7MUD5"/>
<accession>K7MUD5</accession>
<proteinExistence type="predicted"/>
<evidence type="ECO:0000313" key="2">
    <source>
        <dbReference type="EnsemblPlants" id="KRH00845"/>
    </source>
</evidence>
<reference evidence="1 2" key="1">
    <citation type="journal article" date="2010" name="Nature">
        <title>Genome sequence of the palaeopolyploid soybean.</title>
        <authorList>
            <person name="Schmutz J."/>
            <person name="Cannon S.B."/>
            <person name="Schlueter J."/>
            <person name="Ma J."/>
            <person name="Mitros T."/>
            <person name="Nelson W."/>
            <person name="Hyten D.L."/>
            <person name="Song Q."/>
            <person name="Thelen J.J."/>
            <person name="Cheng J."/>
            <person name="Xu D."/>
            <person name="Hellsten U."/>
            <person name="May G.D."/>
            <person name="Yu Y."/>
            <person name="Sakurai T."/>
            <person name="Umezawa T."/>
            <person name="Bhattacharyya M.K."/>
            <person name="Sandhu D."/>
            <person name="Valliyodan B."/>
            <person name="Lindquist E."/>
            <person name="Peto M."/>
            <person name="Grant D."/>
            <person name="Shu S."/>
            <person name="Goodstein D."/>
            <person name="Barry K."/>
            <person name="Futrell-Griggs M."/>
            <person name="Abernathy B."/>
            <person name="Du J."/>
            <person name="Tian Z."/>
            <person name="Zhu L."/>
            <person name="Gill N."/>
            <person name="Joshi T."/>
            <person name="Libault M."/>
            <person name="Sethuraman A."/>
            <person name="Zhang X.-C."/>
            <person name="Shinozaki K."/>
            <person name="Nguyen H.T."/>
            <person name="Wing R.A."/>
            <person name="Cregan P."/>
            <person name="Specht J."/>
            <person name="Grimwood J."/>
            <person name="Rokhsar D."/>
            <person name="Stacey G."/>
            <person name="Shoemaker R.C."/>
            <person name="Jackson S.A."/>
        </authorList>
    </citation>
    <scope>NUCLEOTIDE SEQUENCE</scope>
    <source>
        <strain evidence="2">cv. Williams 82</strain>
        <tissue evidence="1">Callus</tissue>
    </source>
</reference>
<protein>
    <submittedName>
        <fullName evidence="1 2">Uncharacterized protein</fullName>
    </submittedName>
</protein>
<gene>
    <name evidence="1" type="ORF">GLYMA_18G237500</name>
</gene>
<evidence type="ECO:0000313" key="1">
    <source>
        <dbReference type="EMBL" id="KRH00845.1"/>
    </source>
</evidence>
<dbReference type="EnsemblPlants" id="KRH00845">
    <property type="protein sequence ID" value="KRH00845"/>
    <property type="gene ID" value="GLYMA_18G237500"/>
</dbReference>
<evidence type="ECO:0000313" key="3">
    <source>
        <dbReference type="Proteomes" id="UP000008827"/>
    </source>
</evidence>
<dbReference type="EMBL" id="CM000851">
    <property type="protein sequence ID" value="KRH00845.1"/>
    <property type="molecule type" value="Genomic_DNA"/>
</dbReference>
<dbReference type="Gramene" id="KRH00845">
    <property type="protein sequence ID" value="KRH00845"/>
    <property type="gene ID" value="GLYMA_18G237500"/>
</dbReference>
<reference evidence="1" key="3">
    <citation type="submission" date="2018-07" db="EMBL/GenBank/DDBJ databases">
        <title>WGS assembly of Glycine max.</title>
        <authorList>
            <person name="Schmutz J."/>
            <person name="Cannon S."/>
            <person name="Schlueter J."/>
            <person name="Ma J."/>
            <person name="Mitros T."/>
            <person name="Nelson W."/>
            <person name="Hyten D."/>
            <person name="Song Q."/>
            <person name="Thelen J."/>
            <person name="Cheng J."/>
            <person name="Xu D."/>
            <person name="Hellsten U."/>
            <person name="May G."/>
            <person name="Yu Y."/>
            <person name="Sakurai T."/>
            <person name="Umezawa T."/>
            <person name="Bhattacharyya M."/>
            <person name="Sandhu D."/>
            <person name="Valliyodan B."/>
            <person name="Lindquist E."/>
            <person name="Peto M."/>
            <person name="Grant D."/>
            <person name="Shu S."/>
            <person name="Goodstein D."/>
            <person name="Barry K."/>
            <person name="Futrell-Griggs M."/>
            <person name="Abernathy B."/>
            <person name="Du J."/>
            <person name="Tian Z."/>
            <person name="Zhu L."/>
            <person name="Gill N."/>
            <person name="Joshi T."/>
            <person name="Libault M."/>
            <person name="Sethuraman A."/>
            <person name="Zhang X."/>
            <person name="Shinozaki K."/>
            <person name="Nguyen H."/>
            <person name="Wing R."/>
            <person name="Cregan P."/>
            <person name="Specht J."/>
            <person name="Grimwood J."/>
            <person name="Rokhsar D."/>
            <person name="Stacey G."/>
            <person name="Shoemaker R."/>
            <person name="Jackson S."/>
        </authorList>
    </citation>
    <scope>NUCLEOTIDE SEQUENCE</scope>
    <source>
        <tissue evidence="1">Callus</tissue>
    </source>
</reference>
<dbReference type="InParanoid" id="K7MUD5"/>
<dbReference type="Proteomes" id="UP000008827">
    <property type="component" value="Chromosome 18"/>
</dbReference>
<keyword evidence="3" id="KW-1185">Reference proteome</keyword>
<organism evidence="1">
    <name type="scientific">Glycine max</name>
    <name type="common">Soybean</name>
    <name type="synonym">Glycine hispida</name>
    <dbReference type="NCBI Taxonomy" id="3847"/>
    <lineage>
        <taxon>Eukaryota</taxon>
        <taxon>Viridiplantae</taxon>
        <taxon>Streptophyta</taxon>
        <taxon>Embryophyta</taxon>
        <taxon>Tracheophyta</taxon>
        <taxon>Spermatophyta</taxon>
        <taxon>Magnoliopsida</taxon>
        <taxon>eudicotyledons</taxon>
        <taxon>Gunneridae</taxon>
        <taxon>Pentapetalae</taxon>
        <taxon>rosids</taxon>
        <taxon>fabids</taxon>
        <taxon>Fabales</taxon>
        <taxon>Fabaceae</taxon>
        <taxon>Papilionoideae</taxon>
        <taxon>50 kb inversion clade</taxon>
        <taxon>NPAAA clade</taxon>
        <taxon>indigoferoid/millettioid clade</taxon>
        <taxon>Phaseoleae</taxon>
        <taxon>Glycine</taxon>
        <taxon>Glycine subgen. Soja</taxon>
    </lineage>
</organism>
<dbReference type="PaxDb" id="3847-GLYMA18G47210.1"/>
<reference evidence="2" key="2">
    <citation type="submission" date="2018-02" db="UniProtKB">
        <authorList>
            <consortium name="EnsemblPlants"/>
        </authorList>
    </citation>
    <scope>IDENTIFICATION</scope>
    <source>
        <strain evidence="2">Williams 82</strain>
    </source>
</reference>
<name>K7MUD5_SOYBN</name>